<keyword evidence="2" id="KW-1185">Reference proteome</keyword>
<reference evidence="1 2" key="1">
    <citation type="submission" date="2017-02" db="EMBL/GenBank/DDBJ databases">
        <authorList>
            <person name="Peterson S.W."/>
        </authorList>
    </citation>
    <scope>NUCLEOTIDE SEQUENCE [LARGE SCALE GENOMIC DNA]</scope>
    <source>
        <strain evidence="1 2">P15</strain>
    </source>
</reference>
<organism evidence="1 2">
    <name type="scientific">Pseudoxanthomonas indica</name>
    <dbReference type="NCBI Taxonomy" id="428993"/>
    <lineage>
        <taxon>Bacteria</taxon>
        <taxon>Pseudomonadati</taxon>
        <taxon>Pseudomonadota</taxon>
        <taxon>Gammaproteobacteria</taxon>
        <taxon>Lysobacterales</taxon>
        <taxon>Lysobacteraceae</taxon>
        <taxon>Pseudoxanthomonas</taxon>
    </lineage>
</organism>
<dbReference type="OrthoDB" id="7067037at2"/>
<dbReference type="Proteomes" id="UP000190341">
    <property type="component" value="Unassembled WGS sequence"/>
</dbReference>
<proteinExistence type="predicted"/>
<dbReference type="STRING" id="428993.SAMN06296058_1577"/>
<protein>
    <submittedName>
        <fullName evidence="1">Uncharacterized protein</fullName>
    </submittedName>
</protein>
<evidence type="ECO:0000313" key="1">
    <source>
        <dbReference type="EMBL" id="SKC61344.1"/>
    </source>
</evidence>
<gene>
    <name evidence="1" type="ORF">SAMN06296058_1577</name>
</gene>
<evidence type="ECO:0000313" key="2">
    <source>
        <dbReference type="Proteomes" id="UP000190341"/>
    </source>
</evidence>
<accession>A0A1T5KCH3</accession>
<dbReference type="EMBL" id="FUZV01000001">
    <property type="protein sequence ID" value="SKC61344.1"/>
    <property type="molecule type" value="Genomic_DNA"/>
</dbReference>
<dbReference type="AlphaFoldDB" id="A0A1T5KCH3"/>
<dbReference type="RefSeq" id="WP_079723869.1">
    <property type="nucleotide sequence ID" value="NZ_BMCL01000002.1"/>
</dbReference>
<sequence>MEEGYKESIANVRRIVHFMMMSAFVEIRAAKSLNGAARFADIFHNVPMRLLSCEDLEDYEDLLSDIMARASRHNLVAYLEGLRKLAIRHAPEKKSND</sequence>
<name>A0A1T5KCH3_9GAMM</name>